<dbReference type="CDD" id="cd10747">
    <property type="entry name" value="DnaJ_C"/>
    <property type="match status" value="1"/>
</dbReference>
<keyword evidence="10" id="KW-1185">Reference proteome</keyword>
<feature type="region of interest" description="Disordered" evidence="6">
    <location>
        <begin position="154"/>
        <end position="178"/>
    </location>
</feature>
<reference evidence="10" key="1">
    <citation type="submission" date="2015-06" db="EMBL/GenBank/DDBJ databases">
        <title>Expansion of signal transduction pathways in fungi by whole-genome duplication.</title>
        <authorList>
            <consortium name="DOE Joint Genome Institute"/>
            <person name="Corrochano L.M."/>
            <person name="Kuo A."/>
            <person name="Marcet-Houben M."/>
            <person name="Polaino S."/>
            <person name="Salamov A."/>
            <person name="Villalobos J.M."/>
            <person name="Alvarez M.I."/>
            <person name="Avalos J."/>
            <person name="Benito E.P."/>
            <person name="Benoit I."/>
            <person name="Burger G."/>
            <person name="Camino L.P."/>
            <person name="Canovas D."/>
            <person name="Cerda-Olmedo E."/>
            <person name="Cheng J.-F."/>
            <person name="Dominguez A."/>
            <person name="Elias M."/>
            <person name="Eslava A.P."/>
            <person name="Glaser F."/>
            <person name="Grimwood J."/>
            <person name="Gutierrez G."/>
            <person name="Heitman J."/>
            <person name="Henrissat B."/>
            <person name="Iturriaga E.A."/>
            <person name="Lang B.F."/>
            <person name="Lavin J.L."/>
            <person name="Lee S."/>
            <person name="Li W."/>
            <person name="Lindquist E."/>
            <person name="Lopez-Garcia S."/>
            <person name="Luque E.M."/>
            <person name="Marcos A.T."/>
            <person name="Martin J."/>
            <person name="McCluskey K."/>
            <person name="Medina H.R."/>
            <person name="Miralles-Duran A."/>
            <person name="Miyazaki A."/>
            <person name="Munoz-Torres E."/>
            <person name="Oguiza J.A."/>
            <person name="Ohm R."/>
            <person name="Olmedo M."/>
            <person name="Orejas M."/>
            <person name="Ortiz-Castellanos L."/>
            <person name="Pisabarro A.G."/>
            <person name="Rodriguez-Romero J."/>
            <person name="Ruiz-Herrera J."/>
            <person name="Ruiz-Vazquez R."/>
            <person name="Sanz C."/>
            <person name="Schackwitz W."/>
            <person name="Schmutz J."/>
            <person name="Shahriari M."/>
            <person name="Shelest E."/>
            <person name="Silva-Franco F."/>
            <person name="Soanes D."/>
            <person name="Syed K."/>
            <person name="Tagua V.G."/>
            <person name="Talbot N.J."/>
            <person name="Thon M."/>
            <person name="De vries R.P."/>
            <person name="Wiebenga A."/>
            <person name="Yadav J.S."/>
            <person name="Braun E.L."/>
            <person name="Baker S."/>
            <person name="Garre V."/>
            <person name="Horwitz B."/>
            <person name="Torres-Martinez S."/>
            <person name="Idnurm A."/>
            <person name="Herrera-Estrella A."/>
            <person name="Gabaldon T."/>
            <person name="Grigoriev I.V."/>
        </authorList>
    </citation>
    <scope>NUCLEOTIDE SEQUENCE [LARGE SCALE GENOMIC DNA]</scope>
    <source>
        <strain evidence="10">NRRL 1555(-)</strain>
    </source>
</reference>
<gene>
    <name evidence="9" type="ORF">PHYBLDRAFT_124582</name>
</gene>
<dbReference type="Pfam" id="PF01556">
    <property type="entry name" value="DnaJ_C"/>
    <property type="match status" value="1"/>
</dbReference>
<dbReference type="InterPro" id="IPR044713">
    <property type="entry name" value="DNJA1/2-like"/>
</dbReference>
<feature type="domain" description="J" evidence="7">
    <location>
        <begin position="5"/>
        <end position="67"/>
    </location>
</feature>
<dbReference type="PROSITE" id="PS50076">
    <property type="entry name" value="DNAJ_2"/>
    <property type="match status" value="1"/>
</dbReference>
<dbReference type="EMBL" id="KV440979">
    <property type="protein sequence ID" value="OAD74461.1"/>
    <property type="molecule type" value="Genomic_DNA"/>
</dbReference>
<accession>A0A163AM80</accession>
<dbReference type="InterPro" id="IPR008971">
    <property type="entry name" value="HSP40/DnaJ_pept-bd"/>
</dbReference>
<dbReference type="RefSeq" id="XP_018292501.1">
    <property type="nucleotide sequence ID" value="XM_018428998.1"/>
</dbReference>
<protein>
    <recommendedName>
        <fullName evidence="11">J domain-containing protein</fullName>
    </recommendedName>
</protein>
<dbReference type="InterPro" id="IPR036410">
    <property type="entry name" value="HSP_DnaJ_Cys-rich_dom_sf"/>
</dbReference>
<dbReference type="SMART" id="SM00271">
    <property type="entry name" value="DnaJ"/>
    <property type="match status" value="1"/>
</dbReference>
<feature type="non-terminal residue" evidence="9">
    <location>
        <position position="353"/>
    </location>
</feature>
<dbReference type="Proteomes" id="UP000077315">
    <property type="component" value="Unassembled WGS sequence"/>
</dbReference>
<dbReference type="GO" id="GO:0030544">
    <property type="term" value="F:Hsp70 protein binding"/>
    <property type="evidence" value="ECO:0007669"/>
    <property type="project" value="InterPro"/>
</dbReference>
<dbReference type="OrthoDB" id="550424at2759"/>
<name>A0A163AM80_PHYB8</name>
<keyword evidence="3 5" id="KW-0863">Zinc-finger</keyword>
<evidence type="ECO:0000256" key="6">
    <source>
        <dbReference type="SAM" id="MobiDB-lite"/>
    </source>
</evidence>
<dbReference type="InterPro" id="IPR001623">
    <property type="entry name" value="DnaJ_domain"/>
</dbReference>
<evidence type="ECO:0000313" key="10">
    <source>
        <dbReference type="Proteomes" id="UP000077315"/>
    </source>
</evidence>
<dbReference type="Gene3D" id="2.10.230.10">
    <property type="entry name" value="Heat shock protein DnaJ, cysteine-rich domain"/>
    <property type="match status" value="1"/>
</dbReference>
<dbReference type="SUPFAM" id="SSF49493">
    <property type="entry name" value="HSP40/DnaJ peptide-binding domain"/>
    <property type="match status" value="2"/>
</dbReference>
<dbReference type="VEuPathDB" id="FungiDB:PHYBLDRAFT_124582"/>
<organism evidence="9 10">
    <name type="scientific">Phycomyces blakesleeanus (strain ATCC 8743b / DSM 1359 / FGSC 10004 / NBRC 33097 / NRRL 1555)</name>
    <dbReference type="NCBI Taxonomy" id="763407"/>
    <lineage>
        <taxon>Eukaryota</taxon>
        <taxon>Fungi</taxon>
        <taxon>Fungi incertae sedis</taxon>
        <taxon>Mucoromycota</taxon>
        <taxon>Mucoromycotina</taxon>
        <taxon>Mucoromycetes</taxon>
        <taxon>Mucorales</taxon>
        <taxon>Phycomycetaceae</taxon>
        <taxon>Phycomyces</taxon>
    </lineage>
</organism>
<sequence>MSSVDHYSVLGVSKDASAIEIKQAYRKLAIKYHPDKNPEGAEKFKEVVHAYETLSDEKKRAAYDRGEDTSMDGTFRFDESMFDMLFGNSYKRSFYDEDGEDDNEGPRHGTPVKLKVTLEELYTGCTRKMEFSQRQVCKACRGVKNSKIRRSTCPTCKGTGTGQPPRNKKAKNAPKSRPQKCKECQGVGKVKMVDTCKVCNGERYKMEDTTVEVKVPKGASPGFTIELPEKGNETAGSEKRGNLLVVISQQKHKVFKRLHDDLAATVQITLTEALTGFNRVLLVHLDGQPIKVSHPGGNVIKPGMQKIIKKMGMPVQDNPRTKGDLYIKFDVVFPDKIDIPKDNKITLEDLLPK</sequence>
<feature type="zinc finger region" description="CR-type" evidence="5">
    <location>
        <begin position="124"/>
        <end position="208"/>
    </location>
</feature>
<dbReference type="CDD" id="cd06257">
    <property type="entry name" value="DnaJ"/>
    <property type="match status" value="1"/>
</dbReference>
<dbReference type="InterPro" id="IPR036869">
    <property type="entry name" value="J_dom_sf"/>
</dbReference>
<evidence type="ECO:0000259" key="7">
    <source>
        <dbReference type="PROSITE" id="PS50076"/>
    </source>
</evidence>
<dbReference type="STRING" id="763407.A0A163AM80"/>
<dbReference type="PRINTS" id="PR00625">
    <property type="entry name" value="JDOMAIN"/>
</dbReference>
<dbReference type="PROSITE" id="PS00636">
    <property type="entry name" value="DNAJ_1"/>
    <property type="match status" value="1"/>
</dbReference>
<keyword evidence="2" id="KW-0677">Repeat</keyword>
<evidence type="ECO:0000256" key="3">
    <source>
        <dbReference type="ARBA" id="ARBA00022771"/>
    </source>
</evidence>
<feature type="compositionally biased region" description="Basic residues" evidence="6">
    <location>
        <begin position="166"/>
        <end position="178"/>
    </location>
</feature>
<dbReference type="GO" id="GO:0006457">
    <property type="term" value="P:protein folding"/>
    <property type="evidence" value="ECO:0007669"/>
    <property type="project" value="InterPro"/>
</dbReference>
<keyword evidence="4 5" id="KW-0862">Zinc</keyword>
<dbReference type="GO" id="GO:0008270">
    <property type="term" value="F:zinc ion binding"/>
    <property type="evidence" value="ECO:0007669"/>
    <property type="project" value="UniProtKB-KW"/>
</dbReference>
<dbReference type="Gene3D" id="2.60.260.20">
    <property type="entry name" value="Urease metallochaperone UreE, N-terminal domain"/>
    <property type="match status" value="2"/>
</dbReference>
<dbReference type="InParanoid" id="A0A163AM80"/>
<dbReference type="InterPro" id="IPR018253">
    <property type="entry name" value="DnaJ_domain_CS"/>
</dbReference>
<evidence type="ECO:0000313" key="9">
    <source>
        <dbReference type="EMBL" id="OAD74461.1"/>
    </source>
</evidence>
<dbReference type="InterPro" id="IPR001305">
    <property type="entry name" value="HSP_DnaJ_Cys-rich_dom"/>
</dbReference>
<evidence type="ECO:0000256" key="1">
    <source>
        <dbReference type="ARBA" id="ARBA00022723"/>
    </source>
</evidence>
<evidence type="ECO:0008006" key="11">
    <source>
        <dbReference type="Google" id="ProtNLM"/>
    </source>
</evidence>
<dbReference type="SUPFAM" id="SSF57938">
    <property type="entry name" value="DnaJ/Hsp40 cysteine-rich domain"/>
    <property type="match status" value="1"/>
</dbReference>
<feature type="domain" description="CR-type" evidence="8">
    <location>
        <begin position="124"/>
        <end position="208"/>
    </location>
</feature>
<dbReference type="Pfam" id="PF00226">
    <property type="entry name" value="DnaJ"/>
    <property type="match status" value="1"/>
</dbReference>
<dbReference type="AlphaFoldDB" id="A0A163AM80"/>
<evidence type="ECO:0000256" key="4">
    <source>
        <dbReference type="ARBA" id="ARBA00022833"/>
    </source>
</evidence>
<keyword evidence="1 5" id="KW-0479">Metal-binding</keyword>
<proteinExistence type="predicted"/>
<evidence type="ECO:0000256" key="2">
    <source>
        <dbReference type="ARBA" id="ARBA00022737"/>
    </source>
</evidence>
<evidence type="ECO:0000259" key="8">
    <source>
        <dbReference type="PROSITE" id="PS51188"/>
    </source>
</evidence>
<dbReference type="InterPro" id="IPR002939">
    <property type="entry name" value="DnaJ_C"/>
</dbReference>
<dbReference type="PANTHER" id="PTHR43888">
    <property type="entry name" value="DNAJ-LIKE-2, ISOFORM A-RELATED"/>
    <property type="match status" value="1"/>
</dbReference>
<dbReference type="Gene3D" id="1.10.287.110">
    <property type="entry name" value="DnaJ domain"/>
    <property type="match status" value="1"/>
</dbReference>
<dbReference type="PROSITE" id="PS51188">
    <property type="entry name" value="ZF_CR"/>
    <property type="match status" value="1"/>
</dbReference>
<evidence type="ECO:0000256" key="5">
    <source>
        <dbReference type="PROSITE-ProRule" id="PRU00546"/>
    </source>
</evidence>
<dbReference type="FunFam" id="2.60.260.20:FF:000003">
    <property type="entry name" value="DnaJ subfamily A member 2"/>
    <property type="match status" value="1"/>
</dbReference>
<dbReference type="GeneID" id="28989904"/>
<dbReference type="GO" id="GO:0051082">
    <property type="term" value="F:unfolded protein binding"/>
    <property type="evidence" value="ECO:0007669"/>
    <property type="project" value="InterPro"/>
</dbReference>
<dbReference type="SUPFAM" id="SSF46565">
    <property type="entry name" value="Chaperone J-domain"/>
    <property type="match status" value="1"/>
</dbReference>